<name>A0A644SX28_9ZZZZ</name>
<feature type="transmembrane region" description="Helical" evidence="1">
    <location>
        <begin position="60"/>
        <end position="80"/>
    </location>
</feature>
<comment type="caution">
    <text evidence="2">The sequence shown here is derived from an EMBL/GenBank/DDBJ whole genome shotgun (WGS) entry which is preliminary data.</text>
</comment>
<dbReference type="EMBL" id="VSSQ01000006">
    <property type="protein sequence ID" value="MPL58252.1"/>
    <property type="molecule type" value="Genomic_DNA"/>
</dbReference>
<keyword evidence="1" id="KW-0812">Transmembrane</keyword>
<keyword evidence="1" id="KW-0472">Membrane</keyword>
<evidence type="ECO:0000256" key="1">
    <source>
        <dbReference type="SAM" id="Phobius"/>
    </source>
</evidence>
<sequence length="82" mass="8925">MFLYLGPIIFGFLMGFILGTRIKNSSKNDFKFTIGSYIVIFIVAVIVAWQLGPFPYYNDIGIATGFVSAAVGLIIGKVLLGD</sequence>
<evidence type="ECO:0000313" key="3">
    <source>
        <dbReference type="EMBL" id="MPL72110.1"/>
    </source>
</evidence>
<dbReference type="AlphaFoldDB" id="A0A644SX28"/>
<proteinExistence type="predicted"/>
<evidence type="ECO:0008006" key="4">
    <source>
        <dbReference type="Google" id="ProtNLM"/>
    </source>
</evidence>
<accession>A0A644SX28</accession>
<gene>
    <name evidence="2" type="ORF">SDC9_03783</name>
    <name evidence="3" type="ORF">SDC9_17890</name>
</gene>
<reference evidence="2" key="1">
    <citation type="submission" date="2019-08" db="EMBL/GenBank/DDBJ databases">
        <authorList>
            <person name="Kucharzyk K."/>
            <person name="Murdoch R.W."/>
            <person name="Higgins S."/>
            <person name="Loffler F."/>
        </authorList>
    </citation>
    <scope>NUCLEOTIDE SEQUENCE</scope>
</reference>
<organism evidence="2">
    <name type="scientific">bioreactor metagenome</name>
    <dbReference type="NCBI Taxonomy" id="1076179"/>
    <lineage>
        <taxon>unclassified sequences</taxon>
        <taxon>metagenomes</taxon>
        <taxon>ecological metagenomes</taxon>
    </lineage>
</organism>
<dbReference type="EMBL" id="VSSQ01000063">
    <property type="protein sequence ID" value="MPL72110.1"/>
    <property type="molecule type" value="Genomic_DNA"/>
</dbReference>
<protein>
    <recommendedName>
        <fullName evidence="4">Energy-converting hydrogenase B subunit J</fullName>
    </recommendedName>
</protein>
<feature type="transmembrane region" description="Helical" evidence="1">
    <location>
        <begin position="34"/>
        <end position="54"/>
    </location>
</feature>
<evidence type="ECO:0000313" key="2">
    <source>
        <dbReference type="EMBL" id="MPL58252.1"/>
    </source>
</evidence>
<keyword evidence="1" id="KW-1133">Transmembrane helix</keyword>
<feature type="transmembrane region" description="Helical" evidence="1">
    <location>
        <begin position="6"/>
        <end position="22"/>
    </location>
</feature>